<accession>A0ABW3UJ89</accession>
<reference evidence="2" key="1">
    <citation type="journal article" date="2019" name="Int. J. Syst. Evol. Microbiol.">
        <title>The Global Catalogue of Microorganisms (GCM) 10K type strain sequencing project: providing services to taxonomists for standard genome sequencing and annotation.</title>
        <authorList>
            <consortium name="The Broad Institute Genomics Platform"/>
            <consortium name="The Broad Institute Genome Sequencing Center for Infectious Disease"/>
            <person name="Wu L."/>
            <person name="Ma J."/>
        </authorList>
    </citation>
    <scope>NUCLEOTIDE SEQUENCE [LARGE SCALE GENOMIC DNA]</scope>
    <source>
        <strain evidence="2">CCUG 53270</strain>
    </source>
</reference>
<evidence type="ECO:0000313" key="2">
    <source>
        <dbReference type="Proteomes" id="UP001597180"/>
    </source>
</evidence>
<name>A0ABW3UJ89_9BACL</name>
<keyword evidence="2" id="KW-1185">Reference proteome</keyword>
<dbReference type="Proteomes" id="UP001597180">
    <property type="component" value="Unassembled WGS sequence"/>
</dbReference>
<proteinExistence type="predicted"/>
<comment type="caution">
    <text evidence="1">The sequence shown here is derived from an EMBL/GenBank/DDBJ whole genome shotgun (WGS) entry which is preliminary data.</text>
</comment>
<dbReference type="RefSeq" id="WP_377740551.1">
    <property type="nucleotide sequence ID" value="NZ_JBHSUK010000023.1"/>
</dbReference>
<gene>
    <name evidence="1" type="ORF">ACFQ4B_05660</name>
</gene>
<protein>
    <submittedName>
        <fullName evidence="1">DUF3841 domain-containing protein</fullName>
    </submittedName>
</protein>
<dbReference type="EMBL" id="JBHTLU010000012">
    <property type="protein sequence ID" value="MFD1219595.1"/>
    <property type="molecule type" value="Genomic_DNA"/>
</dbReference>
<evidence type="ECO:0000313" key="1">
    <source>
        <dbReference type="EMBL" id="MFD1219595.1"/>
    </source>
</evidence>
<dbReference type="Pfam" id="PF12952">
    <property type="entry name" value="DUF3841"/>
    <property type="match status" value="1"/>
</dbReference>
<dbReference type="InterPro" id="IPR024211">
    <property type="entry name" value="DUF3841"/>
</dbReference>
<sequence>MQTVEAWNEFSSLGYLIGSSVYAGFKNEYHWMMDQMKKRLVNYSGEYPIWVSLQEFNSLDVSGYVTGKQYVKLELEIDNQDVLVSNFSKWNECVLNNLCFFDSEQEEYIYQFAEDEGLDKEDFKKLTWERIFDPSRFGNSVLQGTTGKVDTDKVKNVEYFVAR</sequence>
<organism evidence="1 2">
    <name type="scientific">Paenibacillus vulneris</name>
    <dbReference type="NCBI Taxonomy" id="1133364"/>
    <lineage>
        <taxon>Bacteria</taxon>
        <taxon>Bacillati</taxon>
        <taxon>Bacillota</taxon>
        <taxon>Bacilli</taxon>
        <taxon>Bacillales</taxon>
        <taxon>Paenibacillaceae</taxon>
        <taxon>Paenibacillus</taxon>
    </lineage>
</organism>